<dbReference type="EMBL" id="QRID01000006">
    <property type="protein sequence ID" value="RHG29059.1"/>
    <property type="molecule type" value="Genomic_DNA"/>
</dbReference>
<feature type="domain" description="Glycoside hydrolase family 65 N-terminal" evidence="9">
    <location>
        <begin position="20"/>
        <end position="259"/>
    </location>
</feature>
<feature type="binding site" evidence="5">
    <location>
        <begin position="622"/>
        <end position="623"/>
    </location>
    <ligand>
        <name>substrate</name>
    </ligand>
</feature>
<comment type="caution">
    <text evidence="12">The sequence shown here is derived from an EMBL/GenBank/DDBJ whole genome shotgun (WGS) entry which is preliminary data.</text>
</comment>
<dbReference type="InterPro" id="IPR005196">
    <property type="entry name" value="Glyco_hydro_65_N"/>
</dbReference>
<dbReference type="EMBL" id="WGGT01000005">
    <property type="protein sequence ID" value="MVQ45242.1"/>
    <property type="molecule type" value="Genomic_DNA"/>
</dbReference>
<proteinExistence type="inferred from homology"/>
<comment type="similarity">
    <text evidence="1">Belongs to the glycosyl hydrolase 65 family.</text>
</comment>
<evidence type="ECO:0000259" key="7">
    <source>
        <dbReference type="Pfam" id="PF03632"/>
    </source>
</evidence>
<dbReference type="PIRSF" id="PIRSF036289">
    <property type="entry name" value="Glycosyl_hydrolase_malt_phosph"/>
    <property type="match status" value="1"/>
</dbReference>
<dbReference type="InterPro" id="IPR005195">
    <property type="entry name" value="Glyco_hydro_65_M"/>
</dbReference>
<dbReference type="InterPro" id="IPR017045">
    <property type="entry name" value="Malt_Pase/Glycosyl_Hdrlase"/>
</dbReference>
<feature type="binding site" evidence="5">
    <location>
        <begin position="360"/>
        <end position="361"/>
    </location>
    <ligand>
        <name>substrate</name>
    </ligand>
</feature>
<keyword evidence="12" id="KW-0378">Hydrolase</keyword>
<name>A0A3R6DKK5_9FIRM</name>
<gene>
    <name evidence="12" type="ORF">DW264_08125</name>
    <name evidence="11" type="ORF">GCK47_05895</name>
    <name evidence="10" type="ORF">GMD50_07040</name>
</gene>
<dbReference type="AlphaFoldDB" id="A0A3R6DKK5"/>
<dbReference type="InterPro" id="IPR008928">
    <property type="entry name" value="6-hairpin_glycosidase_sf"/>
</dbReference>
<evidence type="ECO:0000313" key="10">
    <source>
        <dbReference type="EMBL" id="MTR84817.1"/>
    </source>
</evidence>
<evidence type="ECO:0000313" key="11">
    <source>
        <dbReference type="EMBL" id="MVQ45242.1"/>
    </source>
</evidence>
<sequence>MPVMNYRKGTGAETSWIIEETSFHEKYTGKCESIFTQGNGYLGLRNSLEERYVDTVRGMFITGTFNKASKEEATELPNVSDIVNMEIELNGERFSMTEDNLKEYSRTLNLYTGETCRNVLWEGKNGNVVQLSFHRFVSYKNVHVIGAYVEIKPVNCDVKATVVSGINAQVTNHGAQHLTEFSKRAFEEKFLQMGMVTTESAVSIAVSTVHKVFQSGKYTEDAASKIIDDRRKIHAEIQLVIPQGETARVEKISTVHSSRDLEYVASGKEPEGENVCRDGLDNLKEAEEKGYETLLEESKKVWEKIWKKQDIQIDSKEDDAQIAVRFALYHLQIMVRREDNRVGIGAKALSGEGYKGHSFWDTETFIFPYFQMAEPETARTLLEFRYKGLYGARKKAIENGYKGAMYPWEAAWVSDGEVTPYVTGVNVHTGEPMICLTGVIEQHITSDIIFALWQYYAATDDQDFMDRYGYEMTIETARFWNSRLEWIEENNRYEIRDVIGPDEYKEHVDNNAYTNYMAHENMRLAAQVIACIRDEKKDIYGKMQKLMQEEGTSLEQLEEELKDKMKKLYLPQPDEKTGIIPQFDGYFDLKEIDLSVYKNASVVGTVFHDYSGEDVQGMQAGKQADIVELLYQMEDITTPDNKAKNYVYYEARTLHDSSLSKAIHSITACDLGMEKEAYDMFMSAALTDLGQEMKSSDAGIHSANMGGVWQDVVMGFGGIRIRDGHLRIAPNCPKQWEKFTYPLYWKGNELHITVCKDGVEVINEGEDFEAEIMGQTVTVSKGKNEFRA</sequence>
<dbReference type="Pfam" id="PF03632">
    <property type="entry name" value="Glyco_hydro_65m"/>
    <property type="match status" value="1"/>
</dbReference>
<accession>A0A3R6DKK5</accession>
<evidence type="ECO:0000313" key="12">
    <source>
        <dbReference type="EMBL" id="RHG29059.1"/>
    </source>
</evidence>
<evidence type="ECO:0000313" key="13">
    <source>
        <dbReference type="Proteomes" id="UP000284051"/>
    </source>
</evidence>
<reference evidence="11 15" key="3">
    <citation type="submission" date="2019-10" db="EMBL/GenBank/DDBJ databases">
        <title>Roseburia spp. ameliorate alcoholic fatty liver via restoration of gut barrier function.</title>
        <authorList>
            <person name="Seo B."/>
            <person name="Ko G."/>
        </authorList>
    </citation>
    <scope>NUCLEOTIDE SEQUENCE [LARGE SCALE GENOMIC DNA]</scope>
    <source>
        <strain evidence="11 15">SNUG30017</strain>
    </source>
</reference>
<evidence type="ECO:0000256" key="1">
    <source>
        <dbReference type="ARBA" id="ARBA00006768"/>
    </source>
</evidence>
<dbReference type="RefSeq" id="WP_118412373.1">
    <property type="nucleotide sequence ID" value="NZ_QRID01000006.1"/>
</dbReference>
<evidence type="ECO:0000259" key="9">
    <source>
        <dbReference type="Pfam" id="PF03636"/>
    </source>
</evidence>
<feature type="domain" description="Glycoside hydrolase family 65 C-terminal" evidence="8">
    <location>
        <begin position="719"/>
        <end position="779"/>
    </location>
</feature>
<reference evidence="10 14" key="2">
    <citation type="journal article" date="2019" name="Nat. Med.">
        <title>A library of human gut bacterial isolates paired with longitudinal multiomics data enables mechanistic microbiome research.</title>
        <authorList>
            <person name="Poyet M."/>
            <person name="Groussin M."/>
            <person name="Gibbons S.M."/>
            <person name="Avila-Pacheco J."/>
            <person name="Jiang X."/>
            <person name="Kearney S.M."/>
            <person name="Perrotta A.R."/>
            <person name="Berdy B."/>
            <person name="Zhao S."/>
            <person name="Lieberman T.D."/>
            <person name="Swanson P.K."/>
            <person name="Smith M."/>
            <person name="Roesemann S."/>
            <person name="Alexander J.E."/>
            <person name="Rich S.A."/>
            <person name="Livny J."/>
            <person name="Vlamakis H."/>
            <person name="Clish C."/>
            <person name="Bullock K."/>
            <person name="Deik A."/>
            <person name="Scott J."/>
            <person name="Pierce K.A."/>
            <person name="Xavier R.J."/>
            <person name="Alm E.J."/>
        </authorList>
    </citation>
    <scope>NUCLEOTIDE SEQUENCE [LARGE SCALE GENOMIC DNA]</scope>
    <source>
        <strain evidence="10 14">BIOML-A1</strain>
    </source>
</reference>
<dbReference type="InterPro" id="IPR005194">
    <property type="entry name" value="Glyco_hydro_65_C"/>
</dbReference>
<dbReference type="InterPro" id="IPR011013">
    <property type="entry name" value="Gal_mutarotase_sf_dom"/>
</dbReference>
<evidence type="ECO:0000259" key="8">
    <source>
        <dbReference type="Pfam" id="PF03633"/>
    </source>
</evidence>
<evidence type="ECO:0000256" key="3">
    <source>
        <dbReference type="ARBA" id="ARBA00022679"/>
    </source>
</evidence>
<dbReference type="Proteomes" id="UP000478483">
    <property type="component" value="Unassembled WGS sequence"/>
</dbReference>
<dbReference type="SUPFAM" id="SSF74650">
    <property type="entry name" value="Galactose mutarotase-like"/>
    <property type="match status" value="1"/>
</dbReference>
<dbReference type="GO" id="GO:0016757">
    <property type="term" value="F:glycosyltransferase activity"/>
    <property type="evidence" value="ECO:0007669"/>
    <property type="project" value="UniProtKB-KW"/>
</dbReference>
<dbReference type="Proteomes" id="UP000479531">
    <property type="component" value="Unassembled WGS sequence"/>
</dbReference>
<dbReference type="GO" id="GO:0005975">
    <property type="term" value="P:carbohydrate metabolic process"/>
    <property type="evidence" value="ECO:0007669"/>
    <property type="project" value="InterPro"/>
</dbReference>
<evidence type="ECO:0000256" key="5">
    <source>
        <dbReference type="PIRSR" id="PIRSR036289-51"/>
    </source>
</evidence>
<dbReference type="EMBL" id="WNAJ01000006">
    <property type="protein sequence ID" value="MTR84817.1"/>
    <property type="molecule type" value="Genomic_DNA"/>
</dbReference>
<dbReference type="InterPro" id="IPR037018">
    <property type="entry name" value="GH65_N"/>
</dbReference>
<feature type="domain" description="Glycoside hydrolase family 65 central catalytic" evidence="7">
    <location>
        <begin position="325"/>
        <end position="710"/>
    </location>
</feature>
<organism evidence="12 13">
    <name type="scientific">Roseburia intestinalis</name>
    <dbReference type="NCBI Taxonomy" id="166486"/>
    <lineage>
        <taxon>Bacteria</taxon>
        <taxon>Bacillati</taxon>
        <taxon>Bacillota</taxon>
        <taxon>Clostridia</taxon>
        <taxon>Lachnospirales</taxon>
        <taxon>Lachnospiraceae</taxon>
        <taxon>Roseburia</taxon>
    </lineage>
</organism>
<keyword evidence="6" id="KW-0175">Coiled coil</keyword>
<dbReference type="GO" id="GO:0030246">
    <property type="term" value="F:carbohydrate binding"/>
    <property type="evidence" value="ECO:0007669"/>
    <property type="project" value="InterPro"/>
</dbReference>
<dbReference type="Gene3D" id="2.60.420.10">
    <property type="entry name" value="Maltose phosphorylase, domain 3"/>
    <property type="match status" value="1"/>
</dbReference>
<dbReference type="InterPro" id="IPR012341">
    <property type="entry name" value="6hp_glycosidase-like_sf"/>
</dbReference>
<keyword evidence="2" id="KW-0328">Glycosyltransferase</keyword>
<dbReference type="PANTHER" id="PTHR11051">
    <property type="entry name" value="GLYCOSYL HYDROLASE-RELATED"/>
    <property type="match status" value="1"/>
</dbReference>
<evidence type="ECO:0000256" key="6">
    <source>
        <dbReference type="SAM" id="Coils"/>
    </source>
</evidence>
<dbReference type="Pfam" id="PF03633">
    <property type="entry name" value="Glyco_hydro_65C"/>
    <property type="match status" value="1"/>
</dbReference>
<evidence type="ECO:0000313" key="15">
    <source>
        <dbReference type="Proteomes" id="UP000479531"/>
    </source>
</evidence>
<dbReference type="PANTHER" id="PTHR11051:SF8">
    <property type="entry name" value="PROTEIN-GLUCOSYLGALACTOSYLHYDROXYLYSINE GLUCOSIDASE"/>
    <property type="match status" value="1"/>
</dbReference>
<evidence type="ECO:0000256" key="4">
    <source>
        <dbReference type="PIRSR" id="PIRSR036289-50"/>
    </source>
</evidence>
<dbReference type="SUPFAM" id="SSF48208">
    <property type="entry name" value="Six-hairpin glycosidases"/>
    <property type="match status" value="1"/>
</dbReference>
<reference evidence="12 13" key="1">
    <citation type="submission" date="2018-08" db="EMBL/GenBank/DDBJ databases">
        <title>A genome reference for cultivated species of the human gut microbiota.</title>
        <authorList>
            <person name="Zou Y."/>
            <person name="Xue W."/>
            <person name="Luo G."/>
        </authorList>
    </citation>
    <scope>NUCLEOTIDE SEQUENCE [LARGE SCALE GENOMIC DNA]</scope>
    <source>
        <strain evidence="12 13">AM22-21LB</strain>
    </source>
</reference>
<dbReference type="Gene3D" id="2.70.98.40">
    <property type="entry name" value="Glycoside hydrolase, family 65, N-terminal domain"/>
    <property type="match status" value="1"/>
</dbReference>
<dbReference type="GO" id="GO:0004553">
    <property type="term" value="F:hydrolase activity, hydrolyzing O-glycosyl compounds"/>
    <property type="evidence" value="ECO:0007669"/>
    <property type="project" value="TreeGrafter"/>
</dbReference>
<dbReference type="Pfam" id="PF03636">
    <property type="entry name" value="Glyco_hydro_65N"/>
    <property type="match status" value="1"/>
</dbReference>
<keyword evidence="3" id="KW-0808">Transferase</keyword>
<dbReference type="Proteomes" id="UP000284051">
    <property type="component" value="Unassembled WGS sequence"/>
</dbReference>
<evidence type="ECO:0000313" key="14">
    <source>
        <dbReference type="Proteomes" id="UP000478483"/>
    </source>
</evidence>
<feature type="active site" description="Proton donor" evidence="4">
    <location>
        <position position="503"/>
    </location>
</feature>
<protein>
    <submittedName>
        <fullName evidence="12">Glycoside hydrolase family 65 protein</fullName>
    </submittedName>
</protein>
<dbReference type="Gene3D" id="1.50.10.10">
    <property type="match status" value="1"/>
</dbReference>
<evidence type="ECO:0000256" key="2">
    <source>
        <dbReference type="ARBA" id="ARBA00022676"/>
    </source>
</evidence>
<feature type="coiled-coil region" evidence="6">
    <location>
        <begin position="540"/>
        <end position="567"/>
    </location>
</feature>